<dbReference type="PROSITE" id="PS50887">
    <property type="entry name" value="GGDEF"/>
    <property type="match status" value="1"/>
</dbReference>
<dbReference type="InterPro" id="IPR029787">
    <property type="entry name" value="Nucleotide_cyclase"/>
</dbReference>
<dbReference type="InterPro" id="IPR000160">
    <property type="entry name" value="GGDEF_dom"/>
</dbReference>
<dbReference type="Gene3D" id="3.40.50.2300">
    <property type="match status" value="1"/>
</dbReference>
<dbReference type="GO" id="GO:0052621">
    <property type="term" value="F:diguanylate cyclase activity"/>
    <property type="evidence" value="ECO:0007669"/>
    <property type="project" value="TreeGrafter"/>
</dbReference>
<dbReference type="PROSITE" id="PS50110">
    <property type="entry name" value="RESPONSE_REGULATORY"/>
    <property type="match status" value="2"/>
</dbReference>
<reference evidence="3" key="1">
    <citation type="submission" date="2018-06" db="EMBL/GenBank/DDBJ databases">
        <authorList>
            <person name="Zhirakovskaya E."/>
        </authorList>
    </citation>
    <scope>NUCLEOTIDE SEQUENCE</scope>
</reference>
<dbReference type="Pfam" id="PF00072">
    <property type="entry name" value="Response_reg"/>
    <property type="match status" value="2"/>
</dbReference>
<dbReference type="SUPFAM" id="SSF52172">
    <property type="entry name" value="CheY-like"/>
    <property type="match status" value="2"/>
</dbReference>
<dbReference type="Gene3D" id="3.30.70.270">
    <property type="match status" value="1"/>
</dbReference>
<dbReference type="GO" id="GO:0043709">
    <property type="term" value="P:cell adhesion involved in single-species biofilm formation"/>
    <property type="evidence" value="ECO:0007669"/>
    <property type="project" value="TreeGrafter"/>
</dbReference>
<proteinExistence type="predicted"/>
<evidence type="ECO:0000259" key="2">
    <source>
        <dbReference type="PROSITE" id="PS50887"/>
    </source>
</evidence>
<dbReference type="FunFam" id="3.40.50.2300:FF:000574">
    <property type="entry name" value="Response regulator PleD"/>
    <property type="match status" value="1"/>
</dbReference>
<dbReference type="SMART" id="SM00448">
    <property type="entry name" value="REC"/>
    <property type="match status" value="2"/>
</dbReference>
<dbReference type="GO" id="GO:0000160">
    <property type="term" value="P:phosphorelay signal transduction system"/>
    <property type="evidence" value="ECO:0007669"/>
    <property type="project" value="InterPro"/>
</dbReference>
<dbReference type="NCBIfam" id="TIGR00254">
    <property type="entry name" value="GGDEF"/>
    <property type="match status" value="1"/>
</dbReference>
<feature type="domain" description="Response regulatory" evidence="1">
    <location>
        <begin position="155"/>
        <end position="269"/>
    </location>
</feature>
<sequence>MTGRILIVDDMEPNIRVLTAKLEAEYYEVLTATSGADAILLAREQLPDMILLDVMMPVMDGFETCRQLKRDPLTQHIPVVMVTALGEQSDRVDGLQAGADDFLSKPIDDLALFARVRSLLRLNTVMDELRSREASSRASGSMPVLLARPRNAGGQILIVEANERLGQRIAVKLGDPYQCQIVSDQKQAAELADGDIDLVLINLETTAFDGLRLCARIRANEKTRQMPILGMIDIEDKERAVRALDIGANDILARPVDSSELQARVRTLLQRRFYAEQLRENLDQSVEMAFTDQLTDLFNRRHLDAKLQELGNRASLGEETSVLLISDIDHFKQVNDTYGHQAGDMVLQEIAKLLKSSFRAIDIICRYGGEEFVILMPGADLDSAKGAAERFRLLVESTEFHTGKDQAPIRITMSGGLTMIEGNEKNDAALSRADAALYHAKENGRNRMVTAKKQPKLAKTAGQG</sequence>
<evidence type="ECO:0000313" key="3">
    <source>
        <dbReference type="EMBL" id="VAW01682.1"/>
    </source>
</evidence>
<accession>A0A3B0SGV1</accession>
<feature type="domain" description="GGDEF" evidence="2">
    <location>
        <begin position="319"/>
        <end position="453"/>
    </location>
</feature>
<organism evidence="3">
    <name type="scientific">hydrothermal vent metagenome</name>
    <dbReference type="NCBI Taxonomy" id="652676"/>
    <lineage>
        <taxon>unclassified sequences</taxon>
        <taxon>metagenomes</taxon>
        <taxon>ecological metagenomes</taxon>
    </lineage>
</organism>
<dbReference type="GO" id="GO:1902201">
    <property type="term" value="P:negative regulation of bacterial-type flagellum-dependent cell motility"/>
    <property type="evidence" value="ECO:0007669"/>
    <property type="project" value="TreeGrafter"/>
</dbReference>
<dbReference type="EMBL" id="UOEE01000326">
    <property type="protein sequence ID" value="VAW01682.1"/>
    <property type="molecule type" value="Genomic_DNA"/>
</dbReference>
<dbReference type="PANTHER" id="PTHR45138:SF9">
    <property type="entry name" value="DIGUANYLATE CYCLASE DGCM-RELATED"/>
    <property type="match status" value="1"/>
</dbReference>
<dbReference type="InterPro" id="IPR001789">
    <property type="entry name" value="Sig_transdc_resp-reg_receiver"/>
</dbReference>
<dbReference type="GO" id="GO:0005886">
    <property type="term" value="C:plasma membrane"/>
    <property type="evidence" value="ECO:0007669"/>
    <property type="project" value="TreeGrafter"/>
</dbReference>
<evidence type="ECO:0000259" key="1">
    <source>
        <dbReference type="PROSITE" id="PS50110"/>
    </source>
</evidence>
<dbReference type="PANTHER" id="PTHR45138">
    <property type="entry name" value="REGULATORY COMPONENTS OF SENSORY TRANSDUCTION SYSTEM"/>
    <property type="match status" value="1"/>
</dbReference>
<dbReference type="Pfam" id="PF00990">
    <property type="entry name" value="GGDEF"/>
    <property type="match status" value="1"/>
</dbReference>
<protein>
    <submittedName>
        <fullName evidence="3">Pole remodelling regulatory diguanylate cyclase</fullName>
    </submittedName>
</protein>
<dbReference type="InterPro" id="IPR050469">
    <property type="entry name" value="Diguanylate_Cyclase"/>
</dbReference>
<dbReference type="InterPro" id="IPR043128">
    <property type="entry name" value="Rev_trsase/Diguanyl_cyclase"/>
</dbReference>
<gene>
    <name evidence="3" type="ORF">MNBD_ALPHA06-2111</name>
</gene>
<dbReference type="FunFam" id="3.30.70.270:FF:000001">
    <property type="entry name" value="Diguanylate cyclase domain protein"/>
    <property type="match status" value="1"/>
</dbReference>
<dbReference type="AlphaFoldDB" id="A0A3B0SGV1"/>
<dbReference type="InterPro" id="IPR011006">
    <property type="entry name" value="CheY-like_superfamily"/>
</dbReference>
<feature type="domain" description="Response regulatory" evidence="1">
    <location>
        <begin position="4"/>
        <end position="120"/>
    </location>
</feature>
<dbReference type="CDD" id="cd17538">
    <property type="entry name" value="REC_D1_PleD-like"/>
    <property type="match status" value="1"/>
</dbReference>
<dbReference type="CDD" id="cd01949">
    <property type="entry name" value="GGDEF"/>
    <property type="match status" value="1"/>
</dbReference>
<name>A0A3B0SGV1_9ZZZZ</name>
<dbReference type="NCBIfam" id="NF007135">
    <property type="entry name" value="PRK09581.1"/>
    <property type="match status" value="1"/>
</dbReference>
<dbReference type="SMART" id="SM00267">
    <property type="entry name" value="GGDEF"/>
    <property type="match status" value="1"/>
</dbReference>
<dbReference type="SUPFAM" id="SSF55073">
    <property type="entry name" value="Nucleotide cyclase"/>
    <property type="match status" value="1"/>
</dbReference>